<dbReference type="Gene3D" id="1.10.4030.10">
    <property type="entry name" value="Porin chaperone SurA, peptide-binding domain"/>
    <property type="match status" value="1"/>
</dbReference>
<dbReference type="OrthoDB" id="9791746at2"/>
<dbReference type="SUPFAM" id="SSF109998">
    <property type="entry name" value="Triger factor/SurA peptide-binding domain-like"/>
    <property type="match status" value="1"/>
</dbReference>
<dbReference type="InterPro" id="IPR046357">
    <property type="entry name" value="PPIase_dom_sf"/>
</dbReference>
<sequence length="347" mass="38156">MGQGPRNCFVLTCVALLKDELGEMVGMARLVTSSVLAALLAVAPVGFNGVIAPKSAQAQEMLRIAAVVNDDIISVYDVLQRTDFQIIIGMGQQVSDEARSRLFRLMLRQMIDERLMLQEIKRRGISVQDEEVKGYLTALEEANNRPKGSLLKDVETAGLSPDTLMEQIRARLGWEILNRQRVRVTRPISDDEIDQVVAEAKASQGQQEYLAADIFISFDSAGGEAGATRLVEEITRQLNGGQRFSAVAQQYSNSASATTGGDLGWVRTGQIDPVLLSALEAMQPGQVSPPVRTVSGLHMLLLREKRTATTSLTRDEARARLLNERIEAESRRALRDVRQAATIDIRL</sequence>
<dbReference type="GO" id="GO:0003755">
    <property type="term" value="F:peptidyl-prolyl cis-trans isomerase activity"/>
    <property type="evidence" value="ECO:0007669"/>
    <property type="project" value="UniProtKB-KW"/>
</dbReference>
<feature type="domain" description="PpiC" evidence="6">
    <location>
        <begin position="206"/>
        <end position="304"/>
    </location>
</feature>
<dbReference type="InterPro" id="IPR027304">
    <property type="entry name" value="Trigger_fact/SurA_dom_sf"/>
</dbReference>
<dbReference type="AlphaFoldDB" id="A0A255XQN3"/>
<evidence type="ECO:0000256" key="4">
    <source>
        <dbReference type="ARBA" id="ARBA00031484"/>
    </source>
</evidence>
<dbReference type="EMBL" id="NOXS01000032">
    <property type="protein sequence ID" value="OYQ18560.1"/>
    <property type="molecule type" value="Genomic_DNA"/>
</dbReference>
<accession>A0A255XQN3</accession>
<evidence type="ECO:0000256" key="3">
    <source>
        <dbReference type="ARBA" id="ARBA00030642"/>
    </source>
</evidence>
<reference evidence="7 8" key="1">
    <citation type="submission" date="2017-07" db="EMBL/GenBank/DDBJ databases">
        <title>Elstera cyanobacteriorum sp. nov., a novel bacterium isolated from cyanobacterial aggregates in a eutrophic lake.</title>
        <authorList>
            <person name="Cai H."/>
        </authorList>
    </citation>
    <scope>NUCLEOTIDE SEQUENCE [LARGE SCALE GENOMIC DNA]</scope>
    <source>
        <strain evidence="7 8">TH019</strain>
    </source>
</reference>
<proteinExistence type="predicted"/>
<evidence type="ECO:0000256" key="1">
    <source>
        <dbReference type="ARBA" id="ARBA00018370"/>
    </source>
</evidence>
<dbReference type="Proteomes" id="UP000216361">
    <property type="component" value="Unassembled WGS sequence"/>
</dbReference>
<dbReference type="PANTHER" id="PTHR47637">
    <property type="entry name" value="CHAPERONE SURA"/>
    <property type="match status" value="1"/>
</dbReference>
<dbReference type="InterPro" id="IPR000297">
    <property type="entry name" value="PPIase_PpiC"/>
</dbReference>
<gene>
    <name evidence="7" type="ORF">CHR90_09795</name>
</gene>
<dbReference type="SUPFAM" id="SSF54534">
    <property type="entry name" value="FKBP-like"/>
    <property type="match status" value="1"/>
</dbReference>
<dbReference type="Pfam" id="PF00639">
    <property type="entry name" value="Rotamase"/>
    <property type="match status" value="1"/>
</dbReference>
<protein>
    <recommendedName>
        <fullName evidence="1">Parvulin-like PPIase</fullName>
    </recommendedName>
    <alternativeName>
        <fullName evidence="3">Peptidyl-prolyl cis-trans isomerase plp</fullName>
    </alternativeName>
    <alternativeName>
        <fullName evidence="4">Rotamase plp</fullName>
    </alternativeName>
</protein>
<evidence type="ECO:0000256" key="5">
    <source>
        <dbReference type="PROSITE-ProRule" id="PRU00278"/>
    </source>
</evidence>
<evidence type="ECO:0000259" key="6">
    <source>
        <dbReference type="PROSITE" id="PS50198"/>
    </source>
</evidence>
<evidence type="ECO:0000313" key="8">
    <source>
        <dbReference type="Proteomes" id="UP000216361"/>
    </source>
</evidence>
<keyword evidence="2" id="KW-0732">Signal</keyword>
<dbReference type="InterPro" id="IPR050280">
    <property type="entry name" value="OMP_Chaperone_SurA"/>
</dbReference>
<dbReference type="InterPro" id="IPR023058">
    <property type="entry name" value="PPIase_PpiC_CS"/>
</dbReference>
<evidence type="ECO:0000256" key="2">
    <source>
        <dbReference type="ARBA" id="ARBA00022729"/>
    </source>
</evidence>
<dbReference type="PROSITE" id="PS50198">
    <property type="entry name" value="PPIC_PPIASE_2"/>
    <property type="match status" value="1"/>
</dbReference>
<keyword evidence="8" id="KW-1185">Reference proteome</keyword>
<name>A0A255XQN3_9PROT</name>
<organism evidence="7 8">
    <name type="scientific">Elstera cyanobacteriorum</name>
    <dbReference type="NCBI Taxonomy" id="2022747"/>
    <lineage>
        <taxon>Bacteria</taxon>
        <taxon>Pseudomonadati</taxon>
        <taxon>Pseudomonadota</taxon>
        <taxon>Alphaproteobacteria</taxon>
        <taxon>Rhodospirillales</taxon>
        <taxon>Rhodospirillaceae</taxon>
        <taxon>Elstera</taxon>
    </lineage>
</organism>
<dbReference type="PROSITE" id="PS01096">
    <property type="entry name" value="PPIC_PPIASE_1"/>
    <property type="match status" value="1"/>
</dbReference>
<keyword evidence="5" id="KW-0413">Isomerase</keyword>
<dbReference type="Pfam" id="PF13624">
    <property type="entry name" value="SurA_N_3"/>
    <property type="match status" value="1"/>
</dbReference>
<comment type="caution">
    <text evidence="7">The sequence shown here is derived from an EMBL/GenBank/DDBJ whole genome shotgun (WGS) entry which is preliminary data.</text>
</comment>
<dbReference type="PANTHER" id="PTHR47637:SF1">
    <property type="entry name" value="CHAPERONE SURA"/>
    <property type="match status" value="1"/>
</dbReference>
<keyword evidence="5" id="KW-0697">Rotamase</keyword>
<evidence type="ECO:0000313" key="7">
    <source>
        <dbReference type="EMBL" id="OYQ18560.1"/>
    </source>
</evidence>
<dbReference type="Gene3D" id="3.10.50.40">
    <property type="match status" value="1"/>
</dbReference>